<dbReference type="InterPro" id="IPR036259">
    <property type="entry name" value="MFS_trans_sf"/>
</dbReference>
<feature type="transmembrane region" description="Helical" evidence="6">
    <location>
        <begin position="225"/>
        <end position="246"/>
    </location>
</feature>
<evidence type="ECO:0000313" key="10">
    <source>
        <dbReference type="EMBL" id="CAL5983725.1"/>
    </source>
</evidence>
<feature type="transmembrane region" description="Helical" evidence="6">
    <location>
        <begin position="317"/>
        <end position="340"/>
    </location>
</feature>
<protein>
    <submittedName>
        <fullName evidence="9">Hexose transporter</fullName>
    </submittedName>
    <submittedName>
        <fullName evidence="10">Hexose_transporter</fullName>
    </submittedName>
</protein>
<dbReference type="Pfam" id="PF00083">
    <property type="entry name" value="Sugar_tr"/>
    <property type="match status" value="1"/>
</dbReference>
<feature type="domain" description="Major facilitator superfamily (MFS) profile" evidence="7">
    <location>
        <begin position="12"/>
        <end position="404"/>
    </location>
</feature>
<keyword evidence="5 6" id="KW-0472">Membrane</keyword>
<feature type="transmembrane region" description="Helical" evidence="6">
    <location>
        <begin position="78"/>
        <end position="101"/>
    </location>
</feature>
<evidence type="ECO:0000256" key="2">
    <source>
        <dbReference type="ARBA" id="ARBA00010992"/>
    </source>
</evidence>
<keyword evidence="12" id="KW-1185">Reference proteome</keyword>
<feature type="transmembrane region" description="Helical" evidence="6">
    <location>
        <begin position="258"/>
        <end position="279"/>
    </location>
</feature>
<dbReference type="GO" id="GO:0005351">
    <property type="term" value="F:carbohydrate:proton symporter activity"/>
    <property type="evidence" value="ECO:0007669"/>
    <property type="project" value="TreeGrafter"/>
</dbReference>
<dbReference type="EMBL" id="CATOUU010000108">
    <property type="protein sequence ID" value="CAI9916482.1"/>
    <property type="molecule type" value="Genomic_DNA"/>
</dbReference>
<evidence type="ECO:0000259" key="7">
    <source>
        <dbReference type="PROSITE" id="PS50850"/>
    </source>
</evidence>
<comment type="caution">
    <text evidence="9">The sequence shown here is derived from an EMBL/GenBank/DDBJ whole genome shotgun (WGS) entry which is preliminary data.</text>
</comment>
<dbReference type="InterPro" id="IPR005828">
    <property type="entry name" value="MFS_sugar_transport-like"/>
</dbReference>
<dbReference type="PROSITE" id="PS50850">
    <property type="entry name" value="MFS"/>
    <property type="match status" value="1"/>
</dbReference>
<comment type="subcellular location">
    <subcellularLocation>
        <location evidence="1">Membrane</location>
        <topology evidence="1">Multi-pass membrane protein</topology>
    </subcellularLocation>
</comment>
<dbReference type="InterPro" id="IPR050360">
    <property type="entry name" value="MFS_Sugar_Transporters"/>
</dbReference>
<keyword evidence="3 6" id="KW-0812">Transmembrane</keyword>
<dbReference type="PANTHER" id="PTHR48022:SF2">
    <property type="entry name" value="PLASTIDIC GLUCOSE TRANSPORTER 4"/>
    <property type="match status" value="1"/>
</dbReference>
<dbReference type="EMBL" id="CAXDID020000016">
    <property type="protein sequence ID" value="CAL5983725.1"/>
    <property type="molecule type" value="Genomic_DNA"/>
</dbReference>
<comment type="similarity">
    <text evidence="2">Belongs to the major facilitator superfamily. Sugar transporter (TC 2.A.1.1) family.</text>
</comment>
<proteinExistence type="inferred from homology"/>
<feature type="transmembrane region" description="Helical" evidence="6">
    <location>
        <begin position="140"/>
        <end position="159"/>
    </location>
</feature>
<evidence type="ECO:0000313" key="12">
    <source>
        <dbReference type="Proteomes" id="UP001642409"/>
    </source>
</evidence>
<evidence type="ECO:0000256" key="5">
    <source>
        <dbReference type="ARBA" id="ARBA00023136"/>
    </source>
</evidence>
<dbReference type="Proteomes" id="UP001642409">
    <property type="component" value="Unassembled WGS sequence"/>
</dbReference>
<dbReference type="SUPFAM" id="SSF103473">
    <property type="entry name" value="MFS general substrate transporter"/>
    <property type="match status" value="1"/>
</dbReference>
<dbReference type="GO" id="GO:0016020">
    <property type="term" value="C:membrane"/>
    <property type="evidence" value="ECO:0007669"/>
    <property type="project" value="UniProtKB-SubCell"/>
</dbReference>
<reference evidence="9" key="1">
    <citation type="submission" date="2023-06" db="EMBL/GenBank/DDBJ databases">
        <authorList>
            <person name="Kurt Z."/>
        </authorList>
    </citation>
    <scope>NUCLEOTIDE SEQUENCE</scope>
</reference>
<reference evidence="10 12" key="2">
    <citation type="submission" date="2024-07" db="EMBL/GenBank/DDBJ databases">
        <authorList>
            <person name="Akdeniz Z."/>
        </authorList>
    </citation>
    <scope>NUCLEOTIDE SEQUENCE [LARGE SCALE GENOMIC DNA]</scope>
</reference>
<dbReference type="InterPro" id="IPR020846">
    <property type="entry name" value="MFS_dom"/>
</dbReference>
<feature type="transmembrane region" description="Helical" evidence="6">
    <location>
        <begin position="291"/>
        <end position="311"/>
    </location>
</feature>
<feature type="transmembrane region" description="Helical" evidence="6">
    <location>
        <begin position="43"/>
        <end position="66"/>
    </location>
</feature>
<feature type="transmembrane region" description="Helical" evidence="6">
    <location>
        <begin position="379"/>
        <end position="397"/>
    </location>
</feature>
<gene>
    <name evidence="11" type="ORF">HINF_LOCUS19856</name>
    <name evidence="8" type="ORF">HINF_LOCUS4127</name>
    <name evidence="9" type="ORF">HINF_LOCUS48025</name>
    <name evidence="10" type="ORF">HINF_LOCUS7759</name>
</gene>
<dbReference type="Gene3D" id="1.20.1250.20">
    <property type="entry name" value="MFS general substrate transporter like domains"/>
    <property type="match status" value="2"/>
</dbReference>
<evidence type="ECO:0000256" key="4">
    <source>
        <dbReference type="ARBA" id="ARBA00022989"/>
    </source>
</evidence>
<evidence type="ECO:0000256" key="6">
    <source>
        <dbReference type="SAM" id="Phobius"/>
    </source>
</evidence>
<evidence type="ECO:0000256" key="1">
    <source>
        <dbReference type="ARBA" id="ARBA00004141"/>
    </source>
</evidence>
<organism evidence="9">
    <name type="scientific">Hexamita inflata</name>
    <dbReference type="NCBI Taxonomy" id="28002"/>
    <lineage>
        <taxon>Eukaryota</taxon>
        <taxon>Metamonada</taxon>
        <taxon>Diplomonadida</taxon>
        <taxon>Hexamitidae</taxon>
        <taxon>Hexamitinae</taxon>
        <taxon>Hexamita</taxon>
    </lineage>
</organism>
<sequence>MNSFGKIMSLSFLVANNYGGALSSVNSQIMRLYQQKAFIPFEFTQLVNSIVTVSIIVGFMIGSMIASPLTKKFSNRMIGAVSSFVSLGLNIACAIPVHWIYMAIMRLLLGASITTVTTIIPGWLSDLAVSSQRSILSSTYQFFLCLGIFLSSTVMLVIKDDPAKYWLTFIYDAVSNLLCAIVCLLIKAPTSSISQNQDRSMIEDVKSVRQRALTMSSPELKRAKMTMVFLAIGSQVNGINVVMMYATGIFEKLFNSPLSPIFGALLAGAVNAFGTLPPLPFVSKVGRKKLLFGGWFVMNLGHLILIAAYLFSLQQLIIVGSVIFLLGFEFGPGAMMVVVLGEVNPRQFKQQLNGLAFSIMWVVNIGVVLTFPFFEKVVWAAYSIYFIMSFVCGLVLMKLMPETLGKSFEQIESEVMRIDVKKNVKSPIQVKPTQYKNKLSLLDTETNWQTAVGVRDDSDKLGDE</sequence>
<dbReference type="EMBL" id="CATOUU010000931">
    <property type="protein sequence ID" value="CAI9960380.1"/>
    <property type="molecule type" value="Genomic_DNA"/>
</dbReference>
<evidence type="ECO:0000313" key="9">
    <source>
        <dbReference type="EMBL" id="CAI9960380.1"/>
    </source>
</evidence>
<dbReference type="EMBL" id="CAXDID020000053">
    <property type="protein sequence ID" value="CAL6005930.1"/>
    <property type="molecule type" value="Genomic_DNA"/>
</dbReference>
<dbReference type="AlphaFoldDB" id="A0AA86R058"/>
<name>A0AA86R058_9EUKA</name>
<evidence type="ECO:0000256" key="3">
    <source>
        <dbReference type="ARBA" id="ARBA00022692"/>
    </source>
</evidence>
<evidence type="ECO:0000313" key="11">
    <source>
        <dbReference type="EMBL" id="CAL6005930.1"/>
    </source>
</evidence>
<keyword evidence="4 6" id="KW-1133">Transmembrane helix</keyword>
<evidence type="ECO:0000313" key="8">
    <source>
        <dbReference type="EMBL" id="CAI9916482.1"/>
    </source>
</evidence>
<feature type="transmembrane region" description="Helical" evidence="6">
    <location>
        <begin position="107"/>
        <end position="128"/>
    </location>
</feature>
<accession>A0AA86R058</accession>
<dbReference type="PANTHER" id="PTHR48022">
    <property type="entry name" value="PLASTIDIC GLUCOSE TRANSPORTER 4"/>
    <property type="match status" value="1"/>
</dbReference>
<feature type="transmembrane region" description="Helical" evidence="6">
    <location>
        <begin position="352"/>
        <end position="373"/>
    </location>
</feature>